<proteinExistence type="predicted"/>
<keyword evidence="3" id="KW-1185">Reference proteome</keyword>
<accession>A0A9P5TN77</accession>
<reference evidence="2" key="1">
    <citation type="submission" date="2020-11" db="EMBL/GenBank/DDBJ databases">
        <authorList>
            <consortium name="DOE Joint Genome Institute"/>
            <person name="Ahrendt S."/>
            <person name="Riley R."/>
            <person name="Andreopoulos W."/>
            <person name="LaButti K."/>
            <person name="Pangilinan J."/>
            <person name="Ruiz-duenas F.J."/>
            <person name="Barrasa J.M."/>
            <person name="Sanchez-Garcia M."/>
            <person name="Camarero S."/>
            <person name="Miyauchi S."/>
            <person name="Serrano A."/>
            <person name="Linde D."/>
            <person name="Babiker R."/>
            <person name="Drula E."/>
            <person name="Ayuso-Fernandez I."/>
            <person name="Pacheco R."/>
            <person name="Padilla G."/>
            <person name="Ferreira P."/>
            <person name="Barriuso J."/>
            <person name="Kellner H."/>
            <person name="Castanera R."/>
            <person name="Alfaro M."/>
            <person name="Ramirez L."/>
            <person name="Pisabarro A.G."/>
            <person name="Kuo A."/>
            <person name="Tritt A."/>
            <person name="Lipzen A."/>
            <person name="He G."/>
            <person name="Yan M."/>
            <person name="Ng V."/>
            <person name="Cullen D."/>
            <person name="Martin F."/>
            <person name="Rosso M.-N."/>
            <person name="Henrissat B."/>
            <person name="Hibbett D."/>
            <person name="Martinez A.T."/>
            <person name="Grigoriev I.V."/>
        </authorList>
    </citation>
    <scope>NUCLEOTIDE SEQUENCE</scope>
    <source>
        <strain evidence="2">AH 44721</strain>
    </source>
</reference>
<dbReference type="InterPro" id="IPR011990">
    <property type="entry name" value="TPR-like_helical_dom_sf"/>
</dbReference>
<feature type="compositionally biased region" description="Polar residues" evidence="1">
    <location>
        <begin position="37"/>
        <end position="55"/>
    </location>
</feature>
<comment type="caution">
    <text evidence="2">The sequence shown here is derived from an EMBL/GenBank/DDBJ whole genome shotgun (WGS) entry which is preliminary data.</text>
</comment>
<dbReference type="OrthoDB" id="185373at2759"/>
<dbReference type="AlphaFoldDB" id="A0A9P5TN77"/>
<evidence type="ECO:0000313" key="2">
    <source>
        <dbReference type="EMBL" id="KAF8901016.1"/>
    </source>
</evidence>
<evidence type="ECO:0000256" key="1">
    <source>
        <dbReference type="SAM" id="MobiDB-lite"/>
    </source>
</evidence>
<dbReference type="Gene3D" id="1.25.40.10">
    <property type="entry name" value="Tetratricopeptide repeat domain"/>
    <property type="match status" value="1"/>
</dbReference>
<dbReference type="EMBL" id="JADNYJ010000044">
    <property type="protein sequence ID" value="KAF8901016.1"/>
    <property type="molecule type" value="Genomic_DNA"/>
</dbReference>
<protein>
    <submittedName>
        <fullName evidence="2">Uncharacterized protein</fullName>
    </submittedName>
</protein>
<name>A0A9P5TN77_GYMJU</name>
<sequence>MLRRLKLPHNILRTPLNRISTSIFARRFTTEQENEPRPQTATEQENDPRTQTATEQENDAFTKKYLKEQVLPQIRAILSVMDDEEDSQRWLHSTLKGSLQKAPSPHKLLEDVISFLLSKGRSSHAFTVFQRLQNAGFFPTNHILALLLTPLIHADDQDPIQVAQSIVNLILDTEYDDSQLLSLLRVFSAFDIDQGIIISVVHAYRQSQGPDYVPSPPVLSQVVTSLVHFDQLEDAMELLSRGSHRENIRDPAHKNQIFYAFIDLIRTLRNIRTEDSGSIARAVGLMGDRGWLANSKLFDVLIGREVRAGNPRVAMTMYSMMRALGPSARPTQQIFGSLFRVYRLLKPKSYKRLNSKKPVPWFRPLRALSLELDEAAKDETRPLVPRPGVLNVALRSYMRQRDYAGAIVTLESFARYGVPLSHKTYHCVVKLLVRRVWMEITGKRRGLEDEVRWADRFLGESYLDIKLSMELVNHILYLISRETFNVIDPLYPPPPEREFRELDDKGKYKVPTLLMMEHRFRPDPWDFYYEVEPLLRLLRRAVLAEHRNWSVDAADAAVESARADMLWSPSRSLNFTEDNATVPILSSATP</sequence>
<feature type="region of interest" description="Disordered" evidence="1">
    <location>
        <begin position="29"/>
        <end position="57"/>
    </location>
</feature>
<organism evidence="2 3">
    <name type="scientific">Gymnopilus junonius</name>
    <name type="common">Spectacular rustgill mushroom</name>
    <name type="synonym">Gymnopilus spectabilis subsp. junonius</name>
    <dbReference type="NCBI Taxonomy" id="109634"/>
    <lineage>
        <taxon>Eukaryota</taxon>
        <taxon>Fungi</taxon>
        <taxon>Dikarya</taxon>
        <taxon>Basidiomycota</taxon>
        <taxon>Agaricomycotina</taxon>
        <taxon>Agaricomycetes</taxon>
        <taxon>Agaricomycetidae</taxon>
        <taxon>Agaricales</taxon>
        <taxon>Agaricineae</taxon>
        <taxon>Hymenogastraceae</taxon>
        <taxon>Gymnopilus</taxon>
    </lineage>
</organism>
<gene>
    <name evidence="2" type="ORF">CPB84DRAFT_1778254</name>
</gene>
<dbReference type="Proteomes" id="UP000724874">
    <property type="component" value="Unassembled WGS sequence"/>
</dbReference>
<evidence type="ECO:0000313" key="3">
    <source>
        <dbReference type="Proteomes" id="UP000724874"/>
    </source>
</evidence>